<dbReference type="AlphaFoldDB" id="A0A182KIX7"/>
<evidence type="ECO:0000313" key="1">
    <source>
        <dbReference type="EnsemblMetazoa" id="ACHR014385-PB"/>
    </source>
</evidence>
<sequence>MDHWSSSLDVGRLLNRGRHDGLLHGRSVHILLHLGVVHNG</sequence>
<dbReference type="EnsemblMetazoa" id="ACHR014385-RB">
    <property type="protein sequence ID" value="ACHR014385-PB"/>
    <property type="gene ID" value="ACHR014385"/>
</dbReference>
<reference evidence="2" key="1">
    <citation type="submission" date="2013-03" db="EMBL/GenBank/DDBJ databases">
        <title>The Genome Sequence of Anopheles christyi ACHKN1017.</title>
        <authorList>
            <consortium name="The Broad Institute Genomics Platform"/>
            <person name="Neafsey D.E."/>
            <person name="Besansky N."/>
            <person name="Walker B."/>
            <person name="Young S.K."/>
            <person name="Zeng Q."/>
            <person name="Gargeya S."/>
            <person name="Fitzgerald M."/>
            <person name="Haas B."/>
            <person name="Abouelleil A."/>
            <person name="Allen A.W."/>
            <person name="Alvarado L."/>
            <person name="Arachchi H.M."/>
            <person name="Berlin A.M."/>
            <person name="Chapman S.B."/>
            <person name="Gainer-Dewar J."/>
            <person name="Goldberg J."/>
            <person name="Griggs A."/>
            <person name="Gujja S."/>
            <person name="Hansen M."/>
            <person name="Howarth C."/>
            <person name="Imamovic A."/>
            <person name="Ireland A."/>
            <person name="Larimer J."/>
            <person name="McCowan C."/>
            <person name="Murphy C."/>
            <person name="Pearson M."/>
            <person name="Poon T.W."/>
            <person name="Priest M."/>
            <person name="Roberts A."/>
            <person name="Saif S."/>
            <person name="Shea T."/>
            <person name="Sisk P."/>
            <person name="Sykes S."/>
            <person name="Wortman J."/>
            <person name="Nusbaum C."/>
            <person name="Birren B."/>
        </authorList>
    </citation>
    <scope>NUCLEOTIDE SEQUENCE [LARGE SCALE GENOMIC DNA]</scope>
    <source>
        <strain evidence="2">ACHKN1017</strain>
    </source>
</reference>
<dbReference type="VEuPathDB" id="VectorBase:ACHR014385"/>
<reference evidence="1" key="2">
    <citation type="submission" date="2020-05" db="UniProtKB">
        <authorList>
            <consortium name="EnsemblMetazoa"/>
        </authorList>
    </citation>
    <scope>IDENTIFICATION</scope>
    <source>
        <strain evidence="1">ACHKN1017</strain>
    </source>
</reference>
<organism evidence="1 2">
    <name type="scientific">Anopheles christyi</name>
    <dbReference type="NCBI Taxonomy" id="43041"/>
    <lineage>
        <taxon>Eukaryota</taxon>
        <taxon>Metazoa</taxon>
        <taxon>Ecdysozoa</taxon>
        <taxon>Arthropoda</taxon>
        <taxon>Hexapoda</taxon>
        <taxon>Insecta</taxon>
        <taxon>Pterygota</taxon>
        <taxon>Neoptera</taxon>
        <taxon>Endopterygota</taxon>
        <taxon>Diptera</taxon>
        <taxon>Nematocera</taxon>
        <taxon>Culicoidea</taxon>
        <taxon>Culicidae</taxon>
        <taxon>Anophelinae</taxon>
        <taxon>Anopheles</taxon>
    </lineage>
</organism>
<evidence type="ECO:0000313" key="2">
    <source>
        <dbReference type="Proteomes" id="UP000075881"/>
    </source>
</evidence>
<name>A0A182KIX7_9DIPT</name>
<dbReference type="Proteomes" id="UP000075881">
    <property type="component" value="Unassembled WGS sequence"/>
</dbReference>
<keyword evidence="2" id="KW-1185">Reference proteome</keyword>
<accession>A0A182KIX7</accession>
<proteinExistence type="predicted"/>
<protein>
    <submittedName>
        <fullName evidence="1">Uncharacterized protein</fullName>
    </submittedName>
</protein>